<keyword evidence="4" id="KW-0677">Repeat</keyword>
<dbReference type="GO" id="GO:0008757">
    <property type="term" value="F:S-adenosylmethionine-dependent methyltransferase activity"/>
    <property type="evidence" value="ECO:0007669"/>
    <property type="project" value="InterPro"/>
</dbReference>
<evidence type="ECO:0000313" key="10">
    <source>
        <dbReference type="Proteomes" id="UP000010809"/>
    </source>
</evidence>
<keyword evidence="10" id="KW-1185">Reference proteome</keyword>
<evidence type="ECO:0000259" key="8">
    <source>
        <dbReference type="Pfam" id="PF13844"/>
    </source>
</evidence>
<dbReference type="EMBL" id="CP003989">
    <property type="protein sequence ID" value="AGA31831.1"/>
    <property type="molecule type" value="Genomic_DNA"/>
</dbReference>
<dbReference type="InterPro" id="IPR051939">
    <property type="entry name" value="Glycosyltr_41/O-GlcNAc_trsf"/>
</dbReference>
<evidence type="ECO:0000259" key="7">
    <source>
        <dbReference type="Pfam" id="PF08241"/>
    </source>
</evidence>
<dbReference type="Pfam" id="PF08241">
    <property type="entry name" value="Methyltransf_11"/>
    <property type="match status" value="1"/>
</dbReference>
<keyword evidence="3" id="KW-0808">Transferase</keyword>
<dbReference type="Gene3D" id="1.25.40.10">
    <property type="entry name" value="Tetratricopeptide repeat domain"/>
    <property type="match status" value="1"/>
</dbReference>
<dbReference type="InterPro" id="IPR029489">
    <property type="entry name" value="OGT/SEC/SPY_C"/>
</dbReference>
<dbReference type="Gene3D" id="3.40.50.2000">
    <property type="entry name" value="Glycogen Phosphorylase B"/>
    <property type="match status" value="1"/>
</dbReference>
<dbReference type="KEGG" id="tni:TVNIR_0118"/>
<keyword evidence="5" id="KW-0802">TPR repeat</keyword>
<keyword evidence="2" id="KW-0328">Glycosyltransferase</keyword>
<evidence type="ECO:0000256" key="3">
    <source>
        <dbReference type="ARBA" id="ARBA00022679"/>
    </source>
</evidence>
<gene>
    <name evidence="9" type="ordered locus">TVNIR_0118</name>
</gene>
<dbReference type="PANTHER" id="PTHR44835">
    <property type="entry name" value="UDP-N-ACETYLGLUCOSAMINE--PEPTIDE N-ACETYLGLUCOSAMINYLTRANSFERASE SPINDLY-RELATED"/>
    <property type="match status" value="1"/>
</dbReference>
<protein>
    <submittedName>
        <fullName evidence="9">TPR domain protein, putative component of TonB system</fullName>
    </submittedName>
</protein>
<evidence type="ECO:0000256" key="4">
    <source>
        <dbReference type="ARBA" id="ARBA00022737"/>
    </source>
</evidence>
<dbReference type="PATRIC" id="fig|1255043.3.peg.118"/>
<dbReference type="eggNOG" id="COG4627">
    <property type="taxonomic scope" value="Bacteria"/>
</dbReference>
<evidence type="ECO:0000313" key="9">
    <source>
        <dbReference type="EMBL" id="AGA31831.1"/>
    </source>
</evidence>
<dbReference type="InterPro" id="IPR029063">
    <property type="entry name" value="SAM-dependent_MTases_sf"/>
</dbReference>
<dbReference type="AlphaFoldDB" id="L0DTZ0"/>
<comment type="pathway">
    <text evidence="1">Protein modification; protein glycosylation.</text>
</comment>
<dbReference type="SUPFAM" id="SSF48452">
    <property type="entry name" value="TPR-like"/>
    <property type="match status" value="1"/>
</dbReference>
<organism evidence="9 10">
    <name type="scientific">Thioalkalivibrio nitratireducens (strain DSM 14787 / UNIQEM 213 / ALEN2)</name>
    <dbReference type="NCBI Taxonomy" id="1255043"/>
    <lineage>
        <taxon>Bacteria</taxon>
        <taxon>Pseudomonadati</taxon>
        <taxon>Pseudomonadota</taxon>
        <taxon>Gammaproteobacteria</taxon>
        <taxon>Chromatiales</taxon>
        <taxon>Ectothiorhodospiraceae</taxon>
        <taxon>Thioalkalivibrio</taxon>
    </lineage>
</organism>
<dbReference type="Gene3D" id="3.40.50.11380">
    <property type="match status" value="1"/>
</dbReference>
<evidence type="ECO:0000256" key="1">
    <source>
        <dbReference type="ARBA" id="ARBA00004922"/>
    </source>
</evidence>
<evidence type="ECO:0000256" key="5">
    <source>
        <dbReference type="ARBA" id="ARBA00022803"/>
    </source>
</evidence>
<dbReference type="InterPro" id="IPR013216">
    <property type="entry name" value="Methyltransf_11"/>
</dbReference>
<dbReference type="Gene3D" id="3.40.50.150">
    <property type="entry name" value="Vaccinia Virus protein VP39"/>
    <property type="match status" value="1"/>
</dbReference>
<dbReference type="STRING" id="1255043.TVNIR_0118"/>
<dbReference type="SUPFAM" id="SSF53335">
    <property type="entry name" value="S-adenosyl-L-methionine-dependent methyltransferases"/>
    <property type="match status" value="1"/>
</dbReference>
<evidence type="ECO:0000256" key="2">
    <source>
        <dbReference type="ARBA" id="ARBA00022676"/>
    </source>
</evidence>
<dbReference type="HOGENOM" id="CLU_018609_0_0_6"/>
<dbReference type="Proteomes" id="UP000010809">
    <property type="component" value="Chromosome"/>
</dbReference>
<dbReference type="InterPro" id="IPR011990">
    <property type="entry name" value="TPR-like_helical_dom_sf"/>
</dbReference>
<feature type="region of interest" description="Disordered" evidence="6">
    <location>
        <begin position="1"/>
        <end position="24"/>
    </location>
</feature>
<feature type="compositionally biased region" description="Basic and acidic residues" evidence="6">
    <location>
        <begin position="1"/>
        <end position="14"/>
    </location>
</feature>
<feature type="domain" description="Methyltransferase type 11" evidence="7">
    <location>
        <begin position="592"/>
        <end position="643"/>
    </location>
</feature>
<feature type="domain" description="O-GlcNAc transferase C-terminal" evidence="8">
    <location>
        <begin position="358"/>
        <end position="537"/>
    </location>
</feature>
<dbReference type="eggNOG" id="COG3914">
    <property type="taxonomic scope" value="Bacteria"/>
</dbReference>
<dbReference type="GO" id="GO:0016757">
    <property type="term" value="F:glycosyltransferase activity"/>
    <property type="evidence" value="ECO:0007669"/>
    <property type="project" value="UniProtKB-KW"/>
</dbReference>
<proteinExistence type="predicted"/>
<evidence type="ECO:0000256" key="6">
    <source>
        <dbReference type="SAM" id="MobiDB-lite"/>
    </source>
</evidence>
<feature type="domain" description="O-GlcNAc transferase C-terminal" evidence="8">
    <location>
        <begin position="183"/>
        <end position="329"/>
    </location>
</feature>
<sequence length="739" mass="83025">MELRSRVEDPERRAANGSRQSPNSGELLSLVALPRQHAEELLATLQPASEPAIQVRVLSELLGEYVQGSQLFTELGRMLIQQGRPVTALAYLDEAVRRHRNSVAALRLRAYALIKIVGEMHKAVLAHQEALAIKRDSKIERRMLMAMHYATEFSPEDIAQEHFDWGDRHGFLKGPAIGTRKPSDDPRRLRVGYVSADFRNHSAASFLRPILENHDRTRFEVIGYAANAKQDSVTDELKRLCDRWREIHGLATQEVVEAIRKDCVDILVDLAGHTSGNRLDVFIRRAAPLQVTYLGYPNGTGIRSMDCRVTDAVTDPPGASDRLYRERLLRIDPVFLCYQPPRLAIPVGPPPAASAGFVTFGTFNNYAKISREVIAVWARILAAVPDSRLLIKSTGLDSSETRTRLMSLFEAAGLSNPGARIDLMNRVRSTEEHLRIYDRVDLALDTFPYSGTTTTCQALWMGVPVLTLYGRSHVGRVSASVLRQMALDDLVAGSEEDYIARAGQLGREPARLAALRGQMRPRLLASPLCDAHGFVRKLESLFLGAWRQVTEPHSREHDAQGEAPPRRLQIGGTRPAPGWEIFNIAPAEGVDHVGNAKDLSRFPDRTFTELYASHVLEHFSYSQELEQVLNEWYRVMKEGGRLRISVPDLEVLSAMFLDRKLSSNERFFVMRMIFGGQVNPCDFHRTGFSRAFLVHWLRKVGFSEIRQVKRFGLFADNSNKIRNGKRISLNVMAVKRGAS</sequence>
<reference evidence="9" key="1">
    <citation type="submission" date="2015-12" db="EMBL/GenBank/DDBJ databases">
        <authorList>
            <person name="Tikhonova T.V."/>
            <person name="Pavlov A.R."/>
            <person name="Beletsky A.V."/>
            <person name="Mardanov A.V."/>
            <person name="Sorokin D.Y."/>
            <person name="Ravin N.V."/>
            <person name="Popov V.O."/>
        </authorList>
    </citation>
    <scope>NUCLEOTIDE SEQUENCE</scope>
    <source>
        <strain evidence="9">DSM 14787</strain>
    </source>
</reference>
<accession>L0DTZ0</accession>
<name>L0DTZ0_THIND</name>
<dbReference type="PANTHER" id="PTHR44835:SF1">
    <property type="entry name" value="PROTEIN O-GLCNAC TRANSFERASE"/>
    <property type="match status" value="1"/>
</dbReference>
<dbReference type="Pfam" id="PF13844">
    <property type="entry name" value="Glyco_transf_41"/>
    <property type="match status" value="2"/>
</dbReference>